<name>A0ABP9WRX7_9GAMM</name>
<protein>
    <recommendedName>
        <fullName evidence="4">Lipoprotein</fullName>
    </recommendedName>
</protein>
<comment type="caution">
    <text evidence="2">The sequence shown here is derived from an EMBL/GenBank/DDBJ whole genome shotgun (WGS) entry which is preliminary data.</text>
</comment>
<keyword evidence="3" id="KW-1185">Reference proteome</keyword>
<evidence type="ECO:0000313" key="3">
    <source>
        <dbReference type="Proteomes" id="UP001408594"/>
    </source>
</evidence>
<dbReference type="PROSITE" id="PS51257">
    <property type="entry name" value="PROKAR_LIPOPROTEIN"/>
    <property type="match status" value="1"/>
</dbReference>
<keyword evidence="1" id="KW-0732">Signal</keyword>
<dbReference type="Proteomes" id="UP001408594">
    <property type="component" value="Unassembled WGS sequence"/>
</dbReference>
<gene>
    <name evidence="2" type="ORF">Maes01_02525</name>
</gene>
<dbReference type="EMBL" id="BAABRT010000022">
    <property type="protein sequence ID" value="GAA5525947.1"/>
    <property type="molecule type" value="Genomic_DNA"/>
</dbReference>
<proteinExistence type="predicted"/>
<dbReference type="RefSeq" id="WP_345552038.1">
    <property type="nucleotide sequence ID" value="NZ_BAABRT010000022.1"/>
</dbReference>
<organism evidence="2 3">
    <name type="scientific">Microbulbifer aestuariivivens</name>
    <dbReference type="NCBI Taxonomy" id="1908308"/>
    <lineage>
        <taxon>Bacteria</taxon>
        <taxon>Pseudomonadati</taxon>
        <taxon>Pseudomonadota</taxon>
        <taxon>Gammaproteobacteria</taxon>
        <taxon>Cellvibrionales</taxon>
        <taxon>Microbulbiferaceae</taxon>
        <taxon>Microbulbifer</taxon>
    </lineage>
</organism>
<feature type="chain" id="PRO_5046535494" description="Lipoprotein" evidence="1">
    <location>
        <begin position="18"/>
        <end position="204"/>
    </location>
</feature>
<accession>A0ABP9WRX7</accession>
<reference evidence="2 3" key="1">
    <citation type="submission" date="2024-02" db="EMBL/GenBank/DDBJ databases">
        <title>Microbulbifer aestuariivivens NBRC 112533.</title>
        <authorList>
            <person name="Ichikawa N."/>
            <person name="Katano-Makiyama Y."/>
            <person name="Hidaka K."/>
        </authorList>
    </citation>
    <scope>NUCLEOTIDE SEQUENCE [LARGE SCALE GENOMIC DNA]</scope>
    <source>
        <strain evidence="2 3">NBRC 112533</strain>
    </source>
</reference>
<evidence type="ECO:0000313" key="2">
    <source>
        <dbReference type="EMBL" id="GAA5525947.1"/>
    </source>
</evidence>
<feature type="signal peptide" evidence="1">
    <location>
        <begin position="1"/>
        <end position="17"/>
    </location>
</feature>
<evidence type="ECO:0008006" key="4">
    <source>
        <dbReference type="Google" id="ProtNLM"/>
    </source>
</evidence>
<evidence type="ECO:0000256" key="1">
    <source>
        <dbReference type="SAM" id="SignalP"/>
    </source>
</evidence>
<sequence length="204" mass="22873">MRNFIILCISLAISACAYIETYTLSTDEIKTSEKLKIIDYRTEKQKNRNLGLFDNSTIYQFRDNGFRPSIGEYLSLKLPELDGGFVDKEIRITEFKVIQDHTRREAKFRGSALAGISLPAAILINNSAEIPEGSDSISTFLGLVIDGEEYYSIYSYPMGVYQLSSTKINGKSILMHSVEGAVTSLMDEFKANERLKSAAKARVK</sequence>